<keyword evidence="3" id="KW-1185">Reference proteome</keyword>
<gene>
    <name evidence="2" type="ORF">THRCLA_11730</name>
</gene>
<evidence type="ECO:0000313" key="2">
    <source>
        <dbReference type="EMBL" id="OQR81441.1"/>
    </source>
</evidence>
<comment type="caution">
    <text evidence="2">The sequence shown here is derived from an EMBL/GenBank/DDBJ whole genome shotgun (WGS) entry which is preliminary data.</text>
</comment>
<evidence type="ECO:0000256" key="1">
    <source>
        <dbReference type="SAM" id="MobiDB-lite"/>
    </source>
</evidence>
<proteinExistence type="predicted"/>
<feature type="region of interest" description="Disordered" evidence="1">
    <location>
        <begin position="372"/>
        <end position="393"/>
    </location>
</feature>
<accession>A0A1V9Y6T6</accession>
<dbReference type="STRING" id="74557.A0A1V9Y6T6"/>
<organism evidence="2 3">
    <name type="scientific">Thraustotheca clavata</name>
    <dbReference type="NCBI Taxonomy" id="74557"/>
    <lineage>
        <taxon>Eukaryota</taxon>
        <taxon>Sar</taxon>
        <taxon>Stramenopiles</taxon>
        <taxon>Oomycota</taxon>
        <taxon>Saprolegniomycetes</taxon>
        <taxon>Saprolegniales</taxon>
        <taxon>Achlyaceae</taxon>
        <taxon>Thraustotheca</taxon>
    </lineage>
</organism>
<feature type="non-terminal residue" evidence="2">
    <location>
        <position position="702"/>
    </location>
</feature>
<name>A0A1V9Y6T6_9STRA</name>
<dbReference type="AlphaFoldDB" id="A0A1V9Y6T6"/>
<protein>
    <submittedName>
        <fullName evidence="2">Uncharacterized protein</fullName>
    </submittedName>
</protein>
<dbReference type="Proteomes" id="UP000243217">
    <property type="component" value="Unassembled WGS sequence"/>
</dbReference>
<dbReference type="EMBL" id="JNBS01004991">
    <property type="protein sequence ID" value="OQR81441.1"/>
    <property type="molecule type" value="Genomic_DNA"/>
</dbReference>
<dbReference type="OrthoDB" id="74957at2759"/>
<evidence type="ECO:0000313" key="3">
    <source>
        <dbReference type="Proteomes" id="UP000243217"/>
    </source>
</evidence>
<reference evidence="2 3" key="1">
    <citation type="journal article" date="2014" name="Genome Biol. Evol.">
        <title>The secreted proteins of Achlya hypogyna and Thraustotheca clavata identify the ancestral oomycete secretome and reveal gene acquisitions by horizontal gene transfer.</title>
        <authorList>
            <person name="Misner I."/>
            <person name="Blouin N."/>
            <person name="Leonard G."/>
            <person name="Richards T.A."/>
            <person name="Lane C.E."/>
        </authorList>
    </citation>
    <scope>NUCLEOTIDE SEQUENCE [LARGE SCALE GENOMIC DNA]</scope>
    <source>
        <strain evidence="2 3">ATCC 34112</strain>
    </source>
</reference>
<sequence length="702" mass="77323">MLSPTVLAAFGVSTAMGYVQFDSTIALHLQDSGEIQTPWSSVYLEESAEISDLNGAEFLQDGTPAWPQCNKVSDADGSCKIEVLFAISQCLDTSTALVFKQWMEKIVSSEEKFLTGGRPCDIGFSTAILSDCAESKTTSKNNPDSKKYLSSSELEGISLLVNERWHDDEFFTTKLATTDLIDYFTPFGNVYCSLNATSSLRPDAVISLFGDAISHKAALEFEHDRKVQTVFNFHVCQGLDAAYCSARHLAFADDSVLLLEAKDLFMHNPFKAVQSFHCAQALPNGLPVVSIDKTNSRQCHCKCPNGYKDTTRDGKRVCAPTSKKECQCYWSNRQYNYDIVSAVDTKSSGANPTCSIPKLYPATIPRVPYPRSNYVGGNRKNSGDNDDGKSVSNGSPLIEVIVAKRTAEQLTPKDIIDKSYPWTYFELNRDVVANSLIFDGPGIYSIKMKAKDYRSEADCDVCLSIVDRFRPVSTARCPAPLCDQTPCVGDAVVEYTTKNIALAQAVYQQHTDYSKDGNVVNDVCGEARCDEKHYYRKDMLSNDYIETNINLGDTCFTDKIPPIVDKKLQSSPFGENSCHLQQALPISAGQCTRCCKFTTQLKEWWHDYKCGNSSIPAAQCSGIDPGCKTTQCLVAQGTTFFSASATIQNTYKSATDNLIKRVYPTKGYDSASEIHLLLECTAFGVSNEGKCAHVASINQLFS</sequence>